<organism evidence="1 2">
    <name type="scientific">Pseudomonas kilonensis</name>
    <dbReference type="NCBI Taxonomy" id="132476"/>
    <lineage>
        <taxon>Bacteria</taxon>
        <taxon>Pseudomonadati</taxon>
        <taxon>Pseudomonadota</taxon>
        <taxon>Gammaproteobacteria</taxon>
        <taxon>Pseudomonadales</taxon>
        <taxon>Pseudomonadaceae</taxon>
        <taxon>Pseudomonas</taxon>
    </lineage>
</organism>
<gene>
    <name evidence="1" type="ORF">VP02_07340</name>
</gene>
<sequence length="64" mass="6788">MVSLLQAGRATATDNHSIGREGFGRLIFINLGLLHLQMREVAGMLKVRGCQRPDGGIADLSAGP</sequence>
<proteinExistence type="predicted"/>
<dbReference type="AlphaFoldDB" id="A0A0F4XRR2"/>
<evidence type="ECO:0000313" key="2">
    <source>
        <dbReference type="Proteomes" id="UP000033662"/>
    </source>
</evidence>
<evidence type="ECO:0000313" key="1">
    <source>
        <dbReference type="EMBL" id="KKA08500.1"/>
    </source>
</evidence>
<name>A0A0F4XRR2_9PSED</name>
<protein>
    <submittedName>
        <fullName evidence="1">Uncharacterized protein</fullName>
    </submittedName>
</protein>
<dbReference type="Proteomes" id="UP000033662">
    <property type="component" value="Unassembled WGS sequence"/>
</dbReference>
<accession>A0A0F4XRR2</accession>
<comment type="caution">
    <text evidence="1">The sequence shown here is derived from an EMBL/GenBank/DDBJ whole genome shotgun (WGS) entry which is preliminary data.</text>
</comment>
<dbReference type="PATRIC" id="fig|132476.4.peg.5407"/>
<dbReference type="EMBL" id="JZXC01000005">
    <property type="protein sequence ID" value="KKA08500.1"/>
    <property type="molecule type" value="Genomic_DNA"/>
</dbReference>
<reference evidence="1 2" key="1">
    <citation type="submission" date="2015-03" db="EMBL/GenBank/DDBJ databases">
        <title>Pseudomonas fluorescens 1855-344 Genome sequencing and assembly.</title>
        <authorList>
            <person name="Eng W.W.H."/>
            <person name="Gan H.M."/>
            <person name="Savka M.A."/>
        </authorList>
    </citation>
    <scope>NUCLEOTIDE SEQUENCE [LARGE SCALE GENOMIC DNA]</scope>
    <source>
        <strain evidence="1 2">1855-344</strain>
    </source>
</reference>